<protein>
    <submittedName>
        <fullName evidence="1">Uncharacterized protein</fullName>
    </submittedName>
</protein>
<dbReference type="Proteomes" id="UP000279029">
    <property type="component" value="Chromosome"/>
</dbReference>
<gene>
    <name evidence="1" type="ORF">PATL70BA_0589</name>
</gene>
<evidence type="ECO:0000313" key="2">
    <source>
        <dbReference type="Proteomes" id="UP000279029"/>
    </source>
</evidence>
<reference evidence="1 2" key="1">
    <citation type="submission" date="2018-09" db="EMBL/GenBank/DDBJ databases">
        <authorList>
            <person name="Postec A."/>
        </authorList>
    </citation>
    <scope>NUCLEOTIDE SEQUENCE [LARGE SCALE GENOMIC DNA]</scope>
    <source>
        <strain evidence="1">70B-A</strain>
    </source>
</reference>
<sequence length="97" mass="10945">MSLIGLLSVLDVLLEKKMEDLLLDLPVSDDIKNTLLGYDTPYSCAYKLCLTYERGEFDQLEGCSALMGYDLTQLTSHYVQAVKWADELHTLLQVPSQ</sequence>
<proteinExistence type="predicted"/>
<keyword evidence="2" id="KW-1185">Reference proteome</keyword>
<organism evidence="1 2">
    <name type="scientific">Petrocella atlantisensis</name>
    <dbReference type="NCBI Taxonomy" id="2173034"/>
    <lineage>
        <taxon>Bacteria</taxon>
        <taxon>Bacillati</taxon>
        <taxon>Bacillota</taxon>
        <taxon>Clostridia</taxon>
        <taxon>Lachnospirales</taxon>
        <taxon>Vallitaleaceae</taxon>
        <taxon>Petrocella</taxon>
    </lineage>
</organism>
<evidence type="ECO:0000313" key="1">
    <source>
        <dbReference type="EMBL" id="VDN46451.1"/>
    </source>
</evidence>
<dbReference type="SUPFAM" id="SSF109604">
    <property type="entry name" value="HD-domain/PDEase-like"/>
    <property type="match status" value="1"/>
</dbReference>
<dbReference type="RefSeq" id="WP_125135961.1">
    <property type="nucleotide sequence ID" value="NZ_LR130778.1"/>
</dbReference>
<accession>A0A3P7PTA2</accession>
<dbReference type="OrthoDB" id="9804751at2"/>
<dbReference type="KEGG" id="cbar:PATL70BA_0589"/>
<name>A0A3P7PTA2_9FIRM</name>
<dbReference type="AlphaFoldDB" id="A0A3P7PTA2"/>
<dbReference type="EMBL" id="LR130778">
    <property type="protein sequence ID" value="VDN46451.1"/>
    <property type="molecule type" value="Genomic_DNA"/>
</dbReference>